<feature type="transmembrane region" description="Helical" evidence="9">
    <location>
        <begin position="241"/>
        <end position="259"/>
    </location>
</feature>
<comment type="similarity">
    <text evidence="8">Belongs to the binding-protein-dependent transport system permease family. LivHM subfamily.</text>
</comment>
<keyword evidence="5" id="KW-0029">Amino-acid transport</keyword>
<dbReference type="GO" id="GO:0006865">
    <property type="term" value="P:amino acid transport"/>
    <property type="evidence" value="ECO:0007669"/>
    <property type="project" value="UniProtKB-KW"/>
</dbReference>
<feature type="transmembrane region" description="Helical" evidence="9">
    <location>
        <begin position="91"/>
        <end position="110"/>
    </location>
</feature>
<feature type="transmembrane region" description="Helical" evidence="9">
    <location>
        <begin position="35"/>
        <end position="55"/>
    </location>
</feature>
<dbReference type="Proteomes" id="UP000772181">
    <property type="component" value="Unassembled WGS sequence"/>
</dbReference>
<name>A0A933GMA1_UNCTE</name>
<comment type="subcellular location">
    <subcellularLocation>
        <location evidence="1">Cell membrane</location>
        <topology evidence="1">Multi-pass membrane protein</topology>
    </subcellularLocation>
</comment>
<dbReference type="PANTHER" id="PTHR11795:SF450">
    <property type="entry name" value="ABC TRANSPORTER PERMEASE PROTEIN"/>
    <property type="match status" value="1"/>
</dbReference>
<sequence>MAGFIQLLIGGVSIGIIYGVVAIGFVLLWQTSQTINFAQGEFVMVPMFLMVLFHILLKIPLWPSILLTMAVSGLMGYLFEKLMIKKLLPGGVLVIVIATLGLSGLLRYGMQIAWTPQTLFFPHLFSTESTRVAGVVFSPEDIWNIVLISVIILALHFWIKKTKLGKAMQAVAQNREMATLMGINVSQIIMVVFFLNSILAGVAAVFAAPIFFVRYDIGVYFGLKAFIAAVIGGFNQIQGALVGGLAVGLIETFAAAYISTAYRDAFTMVVLLIILLVKPEGIVGIKEEAA</sequence>
<evidence type="ECO:0000256" key="8">
    <source>
        <dbReference type="ARBA" id="ARBA00037998"/>
    </source>
</evidence>
<dbReference type="InterPro" id="IPR001851">
    <property type="entry name" value="ABC_transp_permease"/>
</dbReference>
<feature type="transmembrane region" description="Helical" evidence="9">
    <location>
        <begin position="6"/>
        <end position="28"/>
    </location>
</feature>
<evidence type="ECO:0000256" key="5">
    <source>
        <dbReference type="ARBA" id="ARBA00022970"/>
    </source>
</evidence>
<comment type="caution">
    <text evidence="10">The sequence shown here is derived from an EMBL/GenBank/DDBJ whole genome shotgun (WGS) entry which is preliminary data.</text>
</comment>
<reference evidence="10" key="1">
    <citation type="submission" date="2020-07" db="EMBL/GenBank/DDBJ databases">
        <title>Huge and variable diversity of episymbiotic CPR bacteria and DPANN archaea in groundwater ecosystems.</title>
        <authorList>
            <person name="He C.Y."/>
            <person name="Keren R."/>
            <person name="Whittaker M."/>
            <person name="Farag I.F."/>
            <person name="Doudna J."/>
            <person name="Cate J.H.D."/>
            <person name="Banfield J.F."/>
        </authorList>
    </citation>
    <scope>NUCLEOTIDE SEQUENCE</scope>
    <source>
        <strain evidence="10">NC_groundwater_1482_Ag_S-0.65um_47_24</strain>
    </source>
</reference>
<evidence type="ECO:0000256" key="4">
    <source>
        <dbReference type="ARBA" id="ARBA00022692"/>
    </source>
</evidence>
<evidence type="ECO:0000256" key="7">
    <source>
        <dbReference type="ARBA" id="ARBA00023136"/>
    </source>
</evidence>
<dbReference type="AlphaFoldDB" id="A0A933GMA1"/>
<accession>A0A933GMA1</accession>
<keyword evidence="3" id="KW-1003">Cell membrane</keyword>
<protein>
    <submittedName>
        <fullName evidence="10">Branched-chain amino acid ABC transporter permease</fullName>
    </submittedName>
</protein>
<dbReference type="GO" id="GO:0022857">
    <property type="term" value="F:transmembrane transporter activity"/>
    <property type="evidence" value="ECO:0007669"/>
    <property type="project" value="InterPro"/>
</dbReference>
<dbReference type="EMBL" id="JACQWF010000401">
    <property type="protein sequence ID" value="MBI4596527.1"/>
    <property type="molecule type" value="Genomic_DNA"/>
</dbReference>
<keyword evidence="2" id="KW-0813">Transport</keyword>
<dbReference type="GO" id="GO:0005886">
    <property type="term" value="C:plasma membrane"/>
    <property type="evidence" value="ECO:0007669"/>
    <property type="project" value="UniProtKB-SubCell"/>
</dbReference>
<dbReference type="InterPro" id="IPR052157">
    <property type="entry name" value="BCAA_transport_permease"/>
</dbReference>
<dbReference type="PANTHER" id="PTHR11795">
    <property type="entry name" value="BRANCHED-CHAIN AMINO ACID TRANSPORT SYSTEM PERMEASE PROTEIN LIVH"/>
    <property type="match status" value="1"/>
</dbReference>
<keyword evidence="6 9" id="KW-1133">Transmembrane helix</keyword>
<feature type="transmembrane region" description="Helical" evidence="9">
    <location>
        <begin position="142"/>
        <end position="159"/>
    </location>
</feature>
<proteinExistence type="inferred from homology"/>
<evidence type="ECO:0000256" key="6">
    <source>
        <dbReference type="ARBA" id="ARBA00022989"/>
    </source>
</evidence>
<dbReference type="Pfam" id="PF02653">
    <property type="entry name" value="BPD_transp_2"/>
    <property type="match status" value="1"/>
</dbReference>
<keyword evidence="7 9" id="KW-0472">Membrane</keyword>
<feature type="transmembrane region" description="Helical" evidence="9">
    <location>
        <begin position="217"/>
        <end position="234"/>
    </location>
</feature>
<keyword evidence="4 9" id="KW-0812">Transmembrane</keyword>
<evidence type="ECO:0000256" key="2">
    <source>
        <dbReference type="ARBA" id="ARBA00022448"/>
    </source>
</evidence>
<evidence type="ECO:0000256" key="3">
    <source>
        <dbReference type="ARBA" id="ARBA00022475"/>
    </source>
</evidence>
<feature type="transmembrane region" description="Helical" evidence="9">
    <location>
        <begin position="180"/>
        <end position="211"/>
    </location>
</feature>
<evidence type="ECO:0000313" key="11">
    <source>
        <dbReference type="Proteomes" id="UP000772181"/>
    </source>
</evidence>
<feature type="transmembrane region" description="Helical" evidence="9">
    <location>
        <begin position="265"/>
        <end position="285"/>
    </location>
</feature>
<dbReference type="CDD" id="cd06582">
    <property type="entry name" value="TM_PBP1_LivH_like"/>
    <property type="match status" value="1"/>
</dbReference>
<organism evidence="10 11">
    <name type="scientific">Tectimicrobiota bacterium</name>
    <dbReference type="NCBI Taxonomy" id="2528274"/>
    <lineage>
        <taxon>Bacteria</taxon>
        <taxon>Pseudomonadati</taxon>
        <taxon>Nitrospinota/Tectimicrobiota group</taxon>
        <taxon>Candidatus Tectimicrobiota</taxon>
    </lineage>
</organism>
<evidence type="ECO:0000256" key="1">
    <source>
        <dbReference type="ARBA" id="ARBA00004651"/>
    </source>
</evidence>
<gene>
    <name evidence="10" type="ORF">HY730_09180</name>
</gene>
<evidence type="ECO:0000313" key="10">
    <source>
        <dbReference type="EMBL" id="MBI4596527.1"/>
    </source>
</evidence>
<evidence type="ECO:0000256" key="9">
    <source>
        <dbReference type="SAM" id="Phobius"/>
    </source>
</evidence>